<dbReference type="KEGG" id="mei:Msip34_2318"/>
<sequence length="519" mass="58141">MALTLTIPALTDKPLIPAETQPQKLQTLMGQWLKLPMLEASSAMADELENLNRQVVPADARFRALETYRPLVISMNRRLAGIYGKASLPLPVEARAYVKIAESLWLEMAYGYKIALIDEQQKLFKINSNPKHMALLLLRAFEALNGLIHIYFQTYFPAPGSVWSDIHQLYRYAVQAELQDLPIEQGERKTTSISTQFKQILLMALAEPQNLTPSEIRRVADYIERHAALAELHATGRIENPAAVFLVKLNTDMPPISYSKHESLPPTGSDLLLLTIRLARMVHQHIQLLQKKNAIISTHELPDDATDGRYIDLLSYLLQHWGKVPKRVFKRSRKSSSVSMVIGMPAAHALANRAWQGSKPASVGRTGLLPEQLQAARWAVVNVSAAGMALRKPAKLTSQLHVGEVIAVKEDHMQGWATGVIRWAMHDEKDNLDIGIQLIAPTARAIGLRRPSQPSFEFALLLPAIHALKQQASIVGAVGSYSPDRIMELDYDGRTRRIVLTRLVERTHGFERFQFTALD</sequence>
<evidence type="ECO:0008006" key="3">
    <source>
        <dbReference type="Google" id="ProtNLM"/>
    </source>
</evidence>
<evidence type="ECO:0000313" key="1">
    <source>
        <dbReference type="EMBL" id="ACT51560.1"/>
    </source>
</evidence>
<dbReference type="eggNOG" id="ENOG502Z85G">
    <property type="taxonomic scope" value="Bacteria"/>
</dbReference>
<dbReference type="RefSeq" id="WP_015830861.1">
    <property type="nucleotide sequence ID" value="NC_012969.1"/>
</dbReference>
<dbReference type="EMBL" id="CP001674">
    <property type="protein sequence ID" value="ACT51560.1"/>
    <property type="molecule type" value="Genomic_DNA"/>
</dbReference>
<reference evidence="2" key="1">
    <citation type="submission" date="2009-07" db="EMBL/GenBank/DDBJ databases">
        <title>Complete sequence of chromosome of Methylovorus sp. SIP3-4.</title>
        <authorList>
            <person name="Lucas S."/>
            <person name="Copeland A."/>
            <person name="Lapidus A."/>
            <person name="Glavina del Rio T."/>
            <person name="Tice H."/>
            <person name="Bruce D."/>
            <person name="Goodwin L."/>
            <person name="Pitluck S."/>
            <person name="Clum A."/>
            <person name="Larimer F."/>
            <person name="Land M."/>
            <person name="Hauser L."/>
            <person name="Kyrpides N."/>
            <person name="Mikhailova N."/>
            <person name="Kayluzhnaya M."/>
            <person name="Chistoserdova L."/>
        </authorList>
    </citation>
    <scope>NUCLEOTIDE SEQUENCE [LARGE SCALE GENOMIC DNA]</scope>
    <source>
        <strain evidence="2">SIP3-4</strain>
    </source>
</reference>
<dbReference type="STRING" id="582744.Msip34_2318"/>
<evidence type="ECO:0000313" key="2">
    <source>
        <dbReference type="Proteomes" id="UP000002743"/>
    </source>
</evidence>
<accession>C6XA19</accession>
<organism evidence="1 2">
    <name type="scientific">Methylovorus glucosotrophus (strain SIP3-4)</name>
    <dbReference type="NCBI Taxonomy" id="582744"/>
    <lineage>
        <taxon>Bacteria</taxon>
        <taxon>Pseudomonadati</taxon>
        <taxon>Pseudomonadota</taxon>
        <taxon>Betaproteobacteria</taxon>
        <taxon>Nitrosomonadales</taxon>
        <taxon>Methylophilaceae</taxon>
        <taxon>Methylovorus</taxon>
    </lineage>
</organism>
<gene>
    <name evidence="1" type="ordered locus">Msip34_2318</name>
</gene>
<dbReference type="Proteomes" id="UP000002743">
    <property type="component" value="Chromosome"/>
</dbReference>
<reference evidence="1 2" key="2">
    <citation type="journal article" date="2011" name="J. Bacteriol.">
        <title>Genomes of three methylotrophs from a single niche uncover genetic and metabolic divergence of Methylophilaceae.</title>
        <authorList>
            <person name="Lapidus A."/>
            <person name="Clum A."/>
            <person name="Labutti K."/>
            <person name="Kaluzhnaya M.G."/>
            <person name="Lim S."/>
            <person name="Beck D.A."/>
            <person name="Glavina Del Rio T."/>
            <person name="Nolan M."/>
            <person name="Mavromatis K."/>
            <person name="Huntemann M."/>
            <person name="Lucas S."/>
            <person name="Lidstrom M.E."/>
            <person name="Ivanova N."/>
            <person name="Chistoserdova L."/>
        </authorList>
    </citation>
    <scope>NUCLEOTIDE SEQUENCE [LARGE SCALE GENOMIC DNA]</scope>
    <source>
        <strain evidence="1 2">SIP3-4</strain>
    </source>
</reference>
<dbReference type="AlphaFoldDB" id="C6XA19"/>
<protein>
    <recommendedName>
        <fullName evidence="3">PilZ domain-containing protein</fullName>
    </recommendedName>
</protein>
<proteinExistence type="predicted"/>
<name>C6XA19_METGS</name>
<dbReference type="HOGENOM" id="CLU_031627_1_0_4"/>
<keyword evidence="2" id="KW-1185">Reference proteome</keyword>